<dbReference type="CDD" id="cd00093">
    <property type="entry name" value="HTH_XRE"/>
    <property type="match status" value="1"/>
</dbReference>
<dbReference type="PANTHER" id="PTHR46797">
    <property type="entry name" value="HTH-TYPE TRANSCRIPTIONAL REGULATOR"/>
    <property type="match status" value="1"/>
</dbReference>
<evidence type="ECO:0000313" key="3">
    <source>
        <dbReference type="EMBL" id="MTR84091.1"/>
    </source>
</evidence>
<dbReference type="PROSITE" id="PS50943">
    <property type="entry name" value="HTH_CROC1"/>
    <property type="match status" value="1"/>
</dbReference>
<dbReference type="GO" id="GO:0003677">
    <property type="term" value="F:DNA binding"/>
    <property type="evidence" value="ECO:0007669"/>
    <property type="project" value="UniProtKB-KW"/>
</dbReference>
<gene>
    <name evidence="4" type="ORF">DW927_18705</name>
    <name evidence="3" type="ORF">GMD50_03280</name>
</gene>
<evidence type="ECO:0000313" key="4">
    <source>
        <dbReference type="EMBL" id="RHA62602.1"/>
    </source>
</evidence>
<dbReference type="InterPro" id="IPR010982">
    <property type="entry name" value="Lambda_DNA-bd_dom_sf"/>
</dbReference>
<name>A0A415NZV5_9FIRM</name>
<dbReference type="SUPFAM" id="SSF47413">
    <property type="entry name" value="lambda repressor-like DNA-binding domains"/>
    <property type="match status" value="1"/>
</dbReference>
<reference evidence="4 5" key="1">
    <citation type="submission" date="2018-08" db="EMBL/GenBank/DDBJ databases">
        <title>A genome reference for cultivated species of the human gut microbiota.</title>
        <authorList>
            <person name="Zou Y."/>
            <person name="Xue W."/>
            <person name="Luo G."/>
        </authorList>
    </citation>
    <scope>NUCLEOTIDE SEQUENCE [LARGE SCALE GENOMIC DNA]</scope>
    <source>
        <strain evidence="4 5">AM43-11</strain>
    </source>
</reference>
<dbReference type="EMBL" id="WNAJ01000002">
    <property type="protein sequence ID" value="MTR84091.1"/>
    <property type="molecule type" value="Genomic_DNA"/>
</dbReference>
<evidence type="ECO:0000313" key="5">
    <source>
        <dbReference type="Proteomes" id="UP000284465"/>
    </source>
</evidence>
<organism evidence="4 5">
    <name type="scientific">Roseburia intestinalis</name>
    <dbReference type="NCBI Taxonomy" id="166486"/>
    <lineage>
        <taxon>Bacteria</taxon>
        <taxon>Bacillati</taxon>
        <taxon>Bacillota</taxon>
        <taxon>Clostridia</taxon>
        <taxon>Lachnospirales</taxon>
        <taxon>Lachnospiraceae</taxon>
        <taxon>Roseburia</taxon>
    </lineage>
</organism>
<evidence type="ECO:0000313" key="6">
    <source>
        <dbReference type="Proteomes" id="UP000478483"/>
    </source>
</evidence>
<dbReference type="AlphaFoldDB" id="A0A415NZV5"/>
<evidence type="ECO:0000259" key="2">
    <source>
        <dbReference type="PROSITE" id="PS50943"/>
    </source>
</evidence>
<dbReference type="Proteomes" id="UP000284465">
    <property type="component" value="Unassembled WGS sequence"/>
</dbReference>
<protein>
    <submittedName>
        <fullName evidence="3">Helix-turn-helix domain-containing protein</fullName>
    </submittedName>
    <submittedName>
        <fullName evidence="4">XRE family transcriptional regulator</fullName>
    </submittedName>
</protein>
<dbReference type="EMBL" id="QSFP01000036">
    <property type="protein sequence ID" value="RHA62602.1"/>
    <property type="molecule type" value="Genomic_DNA"/>
</dbReference>
<feature type="domain" description="HTH cro/C1-type" evidence="2">
    <location>
        <begin position="19"/>
        <end position="73"/>
    </location>
</feature>
<dbReference type="Gene3D" id="1.10.260.40">
    <property type="entry name" value="lambda repressor-like DNA-binding domains"/>
    <property type="match status" value="1"/>
</dbReference>
<dbReference type="RefSeq" id="WP_118412585.1">
    <property type="nucleotide sequence ID" value="NZ_QRPI01000005.1"/>
</dbReference>
<proteinExistence type="predicted"/>
<sequence>MELTDDVMNQVLRDVSKNISKERKKRGLSMAKLAEMSNLSVSHISKLERSRCDIGLKALLRIAAAMEMEADELLPGDFEPKETERKLTAGERFEQIMQGADPQLVEMFLRMALYMRNNSLHNFS</sequence>
<dbReference type="PANTHER" id="PTHR46797:SF1">
    <property type="entry name" value="METHYLPHOSPHONATE SYNTHASE"/>
    <property type="match status" value="1"/>
</dbReference>
<dbReference type="GO" id="GO:0003700">
    <property type="term" value="F:DNA-binding transcription factor activity"/>
    <property type="evidence" value="ECO:0007669"/>
    <property type="project" value="TreeGrafter"/>
</dbReference>
<reference evidence="3 6" key="2">
    <citation type="journal article" date="2019" name="Nat. Med.">
        <title>A library of human gut bacterial isolates paired with longitudinal multiomics data enables mechanistic microbiome research.</title>
        <authorList>
            <person name="Poyet M."/>
            <person name="Groussin M."/>
            <person name="Gibbons S.M."/>
            <person name="Avila-Pacheco J."/>
            <person name="Jiang X."/>
            <person name="Kearney S.M."/>
            <person name="Perrotta A.R."/>
            <person name="Berdy B."/>
            <person name="Zhao S."/>
            <person name="Lieberman T.D."/>
            <person name="Swanson P.K."/>
            <person name="Smith M."/>
            <person name="Roesemann S."/>
            <person name="Alexander J.E."/>
            <person name="Rich S.A."/>
            <person name="Livny J."/>
            <person name="Vlamakis H."/>
            <person name="Clish C."/>
            <person name="Bullock K."/>
            <person name="Deik A."/>
            <person name="Scott J."/>
            <person name="Pierce K.A."/>
            <person name="Xavier R.J."/>
            <person name="Alm E.J."/>
        </authorList>
    </citation>
    <scope>NUCLEOTIDE SEQUENCE [LARGE SCALE GENOMIC DNA]</scope>
    <source>
        <strain evidence="3 6">BIOML-A1</strain>
    </source>
</reference>
<accession>A0A415NZV5</accession>
<dbReference type="Proteomes" id="UP000478483">
    <property type="component" value="Unassembled WGS sequence"/>
</dbReference>
<keyword evidence="1" id="KW-0238">DNA-binding</keyword>
<evidence type="ECO:0000256" key="1">
    <source>
        <dbReference type="ARBA" id="ARBA00023125"/>
    </source>
</evidence>
<dbReference type="GO" id="GO:0005829">
    <property type="term" value="C:cytosol"/>
    <property type="evidence" value="ECO:0007669"/>
    <property type="project" value="TreeGrafter"/>
</dbReference>
<dbReference type="InterPro" id="IPR050807">
    <property type="entry name" value="TransReg_Diox_bact_type"/>
</dbReference>
<dbReference type="InterPro" id="IPR001387">
    <property type="entry name" value="Cro/C1-type_HTH"/>
</dbReference>
<dbReference type="SMART" id="SM00530">
    <property type="entry name" value="HTH_XRE"/>
    <property type="match status" value="1"/>
</dbReference>
<comment type="caution">
    <text evidence="4">The sequence shown here is derived from an EMBL/GenBank/DDBJ whole genome shotgun (WGS) entry which is preliminary data.</text>
</comment>
<dbReference type="Pfam" id="PF01381">
    <property type="entry name" value="HTH_3"/>
    <property type="match status" value="1"/>
</dbReference>